<dbReference type="GO" id="GO:0044423">
    <property type="term" value="C:virion component"/>
    <property type="evidence" value="ECO:0007669"/>
    <property type="project" value="UniProtKB-KW"/>
</dbReference>
<evidence type="ECO:0000256" key="8">
    <source>
        <dbReference type="ARBA" id="ARBA00023200"/>
    </source>
</evidence>
<accession>A0A2H4QTH4</accession>
<gene>
    <name evidence="11" type="ORF">EKPV-NSW-ORF082</name>
</gene>
<dbReference type="EMBL" id="MF467281">
    <property type="protein sequence ID" value="ATI21165.1"/>
    <property type="molecule type" value="Genomic_DNA"/>
</dbReference>
<accession>A0A2C9DT32</accession>
<evidence type="ECO:0000256" key="7">
    <source>
        <dbReference type="ARBA" id="ARBA00022844"/>
    </source>
</evidence>
<reference evidence="11" key="3">
    <citation type="submission" date="2018-08" db="EMBL/GenBank/DDBJ databases">
        <authorList>
            <person name="Ferrada E.E."/>
            <person name="Latorre B.A."/>
        </authorList>
    </citation>
    <scope>NUCLEOTIDE SEQUENCE</scope>
    <source>
        <strain evidence="11">NSW</strain>
    </source>
</reference>
<dbReference type="Pfam" id="PF05503">
    <property type="entry name" value="Pox_G7"/>
    <property type="match status" value="1"/>
</dbReference>
<evidence type="ECO:0000256" key="5">
    <source>
        <dbReference type="ARBA" id="ARBA00019431"/>
    </source>
</evidence>
<dbReference type="EMBL" id="MF661791">
    <property type="protein sequence ID" value="ATX75070.2"/>
    <property type="molecule type" value="Genomic_DNA"/>
</dbReference>
<comment type="function">
    <text evidence="9">Late protein which is a part of a large complex required for early virion morphogenesis. This complex participates in the formation of virosomes and the incorporation of virosomal contents into nascent immature virions.</text>
</comment>
<evidence type="ECO:0000313" key="13">
    <source>
        <dbReference type="Proteomes" id="UP000318205"/>
    </source>
</evidence>
<evidence type="ECO:0000256" key="3">
    <source>
        <dbReference type="ARBA" id="ARBA00009079"/>
    </source>
</evidence>
<proteinExistence type="inferred from homology"/>
<evidence type="ECO:0000256" key="9">
    <source>
        <dbReference type="ARBA" id="ARBA00025443"/>
    </source>
</evidence>
<reference evidence="11 12" key="1">
    <citation type="journal article" date="2017" name="Sci. Rep.">
        <title>Molecular and microscopic characterization of a novel Eastern grey kangaroopox virus genome directly from a clinical sample.</title>
        <authorList>
            <person name="Sarker S."/>
            <person name="Roberts H.K."/>
            <person name="Tidd N."/>
            <person name="Ault S."/>
            <person name="Ladmore G."/>
            <person name="Peters A."/>
            <person name="Forwood J.K."/>
            <person name="Helbig K."/>
            <person name="Raidal S.R."/>
        </authorList>
    </citation>
    <scope>NUCLEOTIDE SEQUENCE [LARGE SCALE GENOMIC DNA]</scope>
    <source>
        <strain evidence="11 12">NSW</strain>
    </source>
</reference>
<comment type="subunit">
    <text evidence="4">Part of a complex composed of A30, G7, F10 kinase, A15, D2, D3, and J1.</text>
</comment>
<dbReference type="Proteomes" id="UP000318205">
    <property type="component" value="Segment"/>
</dbReference>
<dbReference type="GO" id="GO:0030430">
    <property type="term" value="C:host cell cytoplasm"/>
    <property type="evidence" value="ECO:0007669"/>
    <property type="project" value="UniProtKB-SubCell"/>
</dbReference>
<keyword evidence="6" id="KW-0597">Phosphoprotein</keyword>
<evidence type="ECO:0000256" key="2">
    <source>
        <dbReference type="ARBA" id="ARBA00004328"/>
    </source>
</evidence>
<evidence type="ECO:0000256" key="1">
    <source>
        <dbReference type="ARBA" id="ARBA00004192"/>
    </source>
</evidence>
<comment type="similarity">
    <text evidence="3">Belongs to the chordopoxvirinae G7 family.</text>
</comment>
<comment type="subcellular location">
    <subcellularLocation>
        <location evidence="1">Host cytoplasm</location>
    </subcellularLocation>
    <subcellularLocation>
        <location evidence="2">Virion</location>
    </subcellularLocation>
</comment>
<evidence type="ECO:0000313" key="12">
    <source>
        <dbReference type="Proteomes" id="UP000318014"/>
    </source>
</evidence>
<reference evidence="10 13" key="2">
    <citation type="journal article" date="2017" name="Virus Res.">
        <title>Complete genomic characterisation of two novel poxviruses (WKPV and EKPV) from western and eastern grey kangaroos.</title>
        <authorList>
            <person name="Bennett M."/>
            <person name="Tu S.L."/>
            <person name="Upton C."/>
            <person name="McArtor C."/>
            <person name="Gillett A."/>
            <person name="Laird T."/>
            <person name="O'Dea M."/>
        </authorList>
    </citation>
    <scope>NUCLEOTIDE SEQUENCE [LARGE SCALE GENOMIC DNA]</scope>
    <source>
        <strain evidence="10">Sunshine Coast</strain>
    </source>
</reference>
<keyword evidence="8" id="KW-1035">Host cytoplasm</keyword>
<evidence type="ECO:0000313" key="11">
    <source>
        <dbReference type="EMBL" id="ATX75070.2"/>
    </source>
</evidence>
<keyword evidence="13" id="KW-1185">Reference proteome</keyword>
<keyword evidence="7" id="KW-0946">Virion</keyword>
<organism evidence="10 13">
    <name type="scientific">Eastern grey kangaroopox virus</name>
    <dbReference type="NCBI Taxonomy" id="2042482"/>
    <lineage>
        <taxon>Viruses</taxon>
        <taxon>Varidnaviria</taxon>
        <taxon>Bamfordvirae</taxon>
        <taxon>Nucleocytoviricota</taxon>
        <taxon>Pokkesviricetes</taxon>
        <taxon>Chitovirales</taxon>
        <taxon>Poxviridae</taxon>
        <taxon>Chordopoxvirinae</taxon>
        <taxon>Macropopoxvirus</taxon>
        <taxon>Macropopoxvirus mgiganteuspox</taxon>
        <taxon>Eastern kangaroopox virus</taxon>
    </lineage>
</organism>
<evidence type="ECO:0000256" key="4">
    <source>
        <dbReference type="ARBA" id="ARBA00011362"/>
    </source>
</evidence>
<evidence type="ECO:0000313" key="10">
    <source>
        <dbReference type="EMBL" id="ATI21165.1"/>
    </source>
</evidence>
<evidence type="ECO:0000256" key="6">
    <source>
        <dbReference type="ARBA" id="ARBA00022553"/>
    </source>
</evidence>
<protein>
    <recommendedName>
        <fullName evidence="5">Assembly protein G7</fullName>
    </recommendedName>
</protein>
<name>A0A2C9DT32_9POXV</name>
<dbReference type="Proteomes" id="UP000318014">
    <property type="component" value="Genome"/>
</dbReference>
<sequence length="402" mass="44764">MTEQRQSALYNIVARAVVDALLNGLVEDLEYIVGKARYLCYASNHARREAAVNSIYLKCESDLTIPSIEKLRELLGRIGRRSRYVYNEAEFLNLYCSLVRFTHSQSFFRVCAPTIVATAATMVTLLLANQLAYAAEMVEEIEAYLFESADKGVARELADLLDTKYGLINLAQYRIFPIFVGREAARVAEETQAPTAAGAPAVARTYHEEVSALLYLPLRSEKIDEMYKYLAEHGMFVNNYAEYVAGLKIQEIGTDGRPISNLSPSSALAAPERAHAVLTAAEGRIREAVKREAGRGGLLGNVADRARTALAERKLLDAAERYSRGHVLDGAVLSPVTEPRERDRIHLSMSDINKFIILDYLYTIRMLVNCVRQKNEVRHTKKSAGVTLSINSPFKIITIPGK</sequence>
<dbReference type="InterPro" id="IPR008787">
    <property type="entry name" value="Poxvirus_G7"/>
</dbReference>